<dbReference type="eggNOG" id="KOG3734">
    <property type="taxonomic scope" value="Eukaryota"/>
</dbReference>
<dbReference type="InterPro" id="IPR051710">
    <property type="entry name" value="Phosphatase_SH3-domain"/>
</dbReference>
<feature type="non-terminal residue" evidence="2">
    <location>
        <position position="457"/>
    </location>
</feature>
<dbReference type="KEGG" id="pic:PICST_81572"/>
<dbReference type="Proteomes" id="UP000002258">
    <property type="component" value="Chromosome 2"/>
</dbReference>
<evidence type="ECO:0000256" key="1">
    <source>
        <dbReference type="SAM" id="MobiDB-lite"/>
    </source>
</evidence>
<dbReference type="OMA" id="LSEWIHD"/>
<dbReference type="RefSeq" id="XP_001382735.2">
    <property type="nucleotide sequence ID" value="XM_001382698.1"/>
</dbReference>
<dbReference type="HOGENOM" id="CLU_017630_0_0_1"/>
<dbReference type="InterPro" id="IPR029033">
    <property type="entry name" value="His_PPase_superfam"/>
</dbReference>
<dbReference type="GeneID" id="4837036"/>
<dbReference type="InParanoid" id="A3LQL3"/>
<feature type="compositionally biased region" description="Polar residues" evidence="1">
    <location>
        <begin position="374"/>
        <end position="384"/>
    </location>
</feature>
<dbReference type="PANTHER" id="PTHR16469">
    <property type="entry name" value="UBIQUITIN-ASSOCIATED AND SH3 DOMAIN-CONTAINING BA-RELATED"/>
    <property type="match status" value="1"/>
</dbReference>
<dbReference type="Gene3D" id="3.40.50.1240">
    <property type="entry name" value="Phosphoglycerate mutase-like"/>
    <property type="match status" value="1"/>
</dbReference>
<feature type="region of interest" description="Disordered" evidence="1">
    <location>
        <begin position="359"/>
        <end position="384"/>
    </location>
</feature>
<reference evidence="2 3" key="1">
    <citation type="journal article" date="2007" name="Nat. Biotechnol.">
        <title>Genome sequence of the lignocellulose-bioconverting and xylose-fermenting yeast Pichia stipitis.</title>
        <authorList>
            <person name="Jeffries T.W."/>
            <person name="Grigoriev I.V."/>
            <person name="Grimwood J."/>
            <person name="Laplaza J.M."/>
            <person name="Aerts A."/>
            <person name="Salamov A."/>
            <person name="Schmutz J."/>
            <person name="Lindquist E."/>
            <person name="Dehal P."/>
            <person name="Shapiro H."/>
            <person name="Jin Y.S."/>
            <person name="Passoth V."/>
            <person name="Richardson P.M."/>
        </authorList>
    </citation>
    <scope>NUCLEOTIDE SEQUENCE [LARGE SCALE GENOMIC DNA]</scope>
    <source>
        <strain evidence="3">ATCC 58785 / CBS 6054 / NBRC 10063 / NRRL Y-11545</strain>
    </source>
</reference>
<accession>A3LQL3</accession>
<dbReference type="AlphaFoldDB" id="A3LQL3"/>
<dbReference type="OrthoDB" id="3898179at2759"/>
<name>A3LQL3_PICST</name>
<evidence type="ECO:0000313" key="2">
    <source>
        <dbReference type="EMBL" id="ABN64706.2"/>
    </source>
</evidence>
<organism evidence="2 3">
    <name type="scientific">Scheffersomyces stipitis (strain ATCC 58785 / CBS 6054 / NBRC 10063 / NRRL Y-11545)</name>
    <name type="common">Yeast</name>
    <name type="synonym">Pichia stipitis</name>
    <dbReference type="NCBI Taxonomy" id="322104"/>
    <lineage>
        <taxon>Eukaryota</taxon>
        <taxon>Fungi</taxon>
        <taxon>Dikarya</taxon>
        <taxon>Ascomycota</taxon>
        <taxon>Saccharomycotina</taxon>
        <taxon>Pichiomycetes</taxon>
        <taxon>Debaryomycetaceae</taxon>
        <taxon>Scheffersomyces</taxon>
    </lineage>
</organism>
<dbReference type="InterPro" id="IPR013078">
    <property type="entry name" value="His_Pase_superF_clade-1"/>
</dbReference>
<protein>
    <submittedName>
        <fullName evidence="2">Uncharacterized protein</fullName>
    </submittedName>
</protein>
<keyword evidence="3" id="KW-1185">Reference proteome</keyword>
<gene>
    <name evidence="2" type="ORF">PICST_81572</name>
</gene>
<evidence type="ECO:0000313" key="3">
    <source>
        <dbReference type="Proteomes" id="UP000002258"/>
    </source>
</evidence>
<dbReference type="SUPFAM" id="SSF53254">
    <property type="entry name" value="Phosphoglycerate mutase-like"/>
    <property type="match status" value="1"/>
</dbReference>
<dbReference type="PANTHER" id="PTHR16469:SF27">
    <property type="entry name" value="UBIQUITIN-ASSOCIATED AND SH3 DOMAIN-CONTAINING BA-RELATED"/>
    <property type="match status" value="1"/>
</dbReference>
<proteinExistence type="predicted"/>
<dbReference type="EMBL" id="CP000496">
    <property type="protein sequence ID" value="ABN64706.2"/>
    <property type="molecule type" value="Genomic_DNA"/>
</dbReference>
<sequence>MSELYFLRHGQRIDHAPAGSKSLATEYQSYDPSLSRDAEAQIEELTSEILDITRAFSDKCTSRRKNIFVHFSPYLRCCQTADLIVSELKLLLPEKYPDFNVKYQLLCDFALSEWIHDKMKNKPPFVDSNEAYQMYTPNLKLLKNRSNCSNFRPTTTLGPYNGPDLSYRDYQSRCKDYFKRLLATYEKGSYIENRDIIIVVSHGYAINNFLSYFISHPIFDEIPEAKINLARRVHYSEADDDEKEFDQEDYTWKLVKDAMNMADGSSDTTLNLETDIVYYKTNFIKRDELATEMANSSSRQTTTAVVKPRASFKIENDTKKPRNPICLAAKNWDVTTANKFKIRAEFQLKHMNDESFRKDFDLNKRPSKPVSPEISPNSEPTRNNSLVDLSKLLSNEEIYKPFKTKYSNAFEIPIHKLNSKVNSQVNLAQYQREYHSSNDGSYIDLAKLSANAKASRK</sequence>
<dbReference type="CDD" id="cd07067">
    <property type="entry name" value="HP_PGM_like"/>
    <property type="match status" value="1"/>
</dbReference>